<dbReference type="RefSeq" id="WP_043414299.1">
    <property type="nucleotide sequence ID" value="NZ_JPMI01000423.1"/>
</dbReference>
<dbReference type="PANTHER" id="PTHR45947:SF15">
    <property type="entry name" value="TEICHURONIC ACID BIOSYNTHESIS GLYCOSYLTRANSFERASE TUAC-RELATED"/>
    <property type="match status" value="1"/>
</dbReference>
<evidence type="ECO:0000313" key="2">
    <source>
        <dbReference type="EMBL" id="KFA86853.1"/>
    </source>
</evidence>
<dbReference type="GO" id="GO:0016757">
    <property type="term" value="F:glycosyltransferase activity"/>
    <property type="evidence" value="ECO:0007669"/>
    <property type="project" value="UniProtKB-ARBA"/>
</dbReference>
<feature type="domain" description="Glycosyltransferase subfamily 4-like N-terminal" evidence="1">
    <location>
        <begin position="19"/>
        <end position="183"/>
    </location>
</feature>
<dbReference type="PANTHER" id="PTHR45947">
    <property type="entry name" value="SULFOQUINOVOSYL TRANSFERASE SQD2"/>
    <property type="match status" value="1"/>
</dbReference>
<dbReference type="SUPFAM" id="SSF53756">
    <property type="entry name" value="UDP-Glycosyltransferase/glycogen phosphorylase"/>
    <property type="match status" value="1"/>
</dbReference>
<dbReference type="InterPro" id="IPR028098">
    <property type="entry name" value="Glyco_trans_4-like_N"/>
</dbReference>
<keyword evidence="2" id="KW-0808">Transferase</keyword>
<reference evidence="2 3" key="1">
    <citation type="submission" date="2014-07" db="EMBL/GenBank/DDBJ databases">
        <title>Draft Genome Sequence of Gephyronic Acid Producer, Cystobacter violaceus Strain Cb vi76.</title>
        <authorList>
            <person name="Stevens D.C."/>
            <person name="Young J."/>
            <person name="Carmichael R."/>
            <person name="Tan J."/>
            <person name="Taylor R.E."/>
        </authorList>
    </citation>
    <scope>NUCLEOTIDE SEQUENCE [LARGE SCALE GENOMIC DNA]</scope>
    <source>
        <strain evidence="2 3">Cb vi76</strain>
    </source>
</reference>
<accession>A0A084SEG8</accession>
<dbReference type="Gene3D" id="3.40.50.2000">
    <property type="entry name" value="Glycogen Phosphorylase B"/>
    <property type="match status" value="2"/>
</dbReference>
<protein>
    <submittedName>
        <fullName evidence="2">Glycosyl transferase family 1</fullName>
    </submittedName>
</protein>
<comment type="caution">
    <text evidence="2">The sequence shown here is derived from an EMBL/GenBank/DDBJ whole genome shotgun (WGS) entry which is preliminary data.</text>
</comment>
<organism evidence="2 3">
    <name type="scientific">Archangium violaceum Cb vi76</name>
    <dbReference type="NCBI Taxonomy" id="1406225"/>
    <lineage>
        <taxon>Bacteria</taxon>
        <taxon>Pseudomonadati</taxon>
        <taxon>Myxococcota</taxon>
        <taxon>Myxococcia</taxon>
        <taxon>Myxococcales</taxon>
        <taxon>Cystobacterineae</taxon>
        <taxon>Archangiaceae</taxon>
        <taxon>Archangium</taxon>
    </lineage>
</organism>
<evidence type="ECO:0000259" key="1">
    <source>
        <dbReference type="Pfam" id="PF13579"/>
    </source>
</evidence>
<dbReference type="InterPro" id="IPR050194">
    <property type="entry name" value="Glycosyltransferase_grp1"/>
</dbReference>
<proteinExistence type="predicted"/>
<sequence>MPSGPRILLIAERFPPDLGGLARSGARTAGSLARLNAQVDVLTWTRTLPPGALQSLDGGEVAASARGATLHRLGLFGQTDTSMQHTLDVLDHLHSRRRYQLVWGHYLSPPGFMAVTFAGLAGIPSTVSARGNDVDQAMFPPGDFARLLWTLQRATVLTAASGDLGRKMAMLLGRDPGVEVIPNAVDTTVFHPGPADPALRERLGIQPGELVLCFSGELRHKKGVPFLLSALTEVRKVRPACLLVIGEVRSREQEHLTAFRAEHPEAAARILVTGRLDAPEDVAAHLRLCDVYLQPSLWDGMPNAMLEAMACARLVVASDAGGIPEAIDTGHNGFLVPKALLNHLGQALVDVLSLPEERKAAIGAAARARIEERFQAQAEAAALQRVLDRTIPKASS</sequence>
<evidence type="ECO:0000313" key="3">
    <source>
        <dbReference type="Proteomes" id="UP000028547"/>
    </source>
</evidence>
<name>A0A084SEG8_9BACT</name>
<dbReference type="Pfam" id="PF13579">
    <property type="entry name" value="Glyco_trans_4_4"/>
    <property type="match status" value="1"/>
</dbReference>
<dbReference type="Pfam" id="PF13692">
    <property type="entry name" value="Glyco_trans_1_4"/>
    <property type="match status" value="1"/>
</dbReference>
<dbReference type="Proteomes" id="UP000028547">
    <property type="component" value="Unassembled WGS sequence"/>
</dbReference>
<dbReference type="EMBL" id="JPMI01000423">
    <property type="protein sequence ID" value="KFA86853.1"/>
    <property type="molecule type" value="Genomic_DNA"/>
</dbReference>
<dbReference type="AlphaFoldDB" id="A0A084SEG8"/>
<gene>
    <name evidence="2" type="ORF">Q664_51670</name>
</gene>